<accession>A0A1V5SCC9</accession>
<keyword evidence="4 6" id="KW-0067">ATP-binding</keyword>
<sequence>MEDKETRKQIELDHVVKVFKSGNTTVRALGGINLKIDQGEFLVLYGPSGCGKSTLLNTLIGIEKPTRGEVWINGTNLYTLKEDDRSEYRASKFGVVYQSQNWIKSLNSKENVALPLVARGVKFREAVDKAEKFMEELKISELLRQTPTQLSGGQQQKLGIARALISNPKIIFADEPTGNLDSKSSNIVIDFLMKINRDMKRTIILITHNPEYWDIGHRKIEMEDGKVIKDVKKNG</sequence>
<dbReference type="InterPro" id="IPR003439">
    <property type="entry name" value="ABC_transporter-like_ATP-bd"/>
</dbReference>
<dbReference type="Pfam" id="PF00005">
    <property type="entry name" value="ABC_tran"/>
    <property type="match status" value="1"/>
</dbReference>
<dbReference type="SUPFAM" id="SSF52540">
    <property type="entry name" value="P-loop containing nucleoside triphosphate hydrolases"/>
    <property type="match status" value="1"/>
</dbReference>
<dbReference type="Gene3D" id="3.40.50.300">
    <property type="entry name" value="P-loop containing nucleotide triphosphate hydrolases"/>
    <property type="match status" value="1"/>
</dbReference>
<evidence type="ECO:0000256" key="3">
    <source>
        <dbReference type="ARBA" id="ARBA00022741"/>
    </source>
</evidence>
<comment type="caution">
    <text evidence="6">The sequence shown here is derived from an EMBL/GenBank/DDBJ whole genome shotgun (WGS) entry which is preliminary data.</text>
</comment>
<dbReference type="CDD" id="cd03255">
    <property type="entry name" value="ABC_MJ0796_LolCDE_FtsE"/>
    <property type="match status" value="1"/>
</dbReference>
<dbReference type="PANTHER" id="PTHR42798">
    <property type="entry name" value="LIPOPROTEIN-RELEASING SYSTEM ATP-BINDING PROTEIN LOLD"/>
    <property type="match status" value="1"/>
</dbReference>
<dbReference type="Proteomes" id="UP000485367">
    <property type="component" value="Unassembled WGS sequence"/>
</dbReference>
<dbReference type="InterPro" id="IPR017871">
    <property type="entry name" value="ABC_transporter-like_CS"/>
</dbReference>
<comment type="similarity">
    <text evidence="1">Belongs to the ABC transporter superfamily.</text>
</comment>
<evidence type="ECO:0000256" key="4">
    <source>
        <dbReference type="ARBA" id="ARBA00022840"/>
    </source>
</evidence>
<dbReference type="PROSITE" id="PS50893">
    <property type="entry name" value="ABC_TRANSPORTER_2"/>
    <property type="match status" value="1"/>
</dbReference>
<organism evidence="6">
    <name type="scientific">candidate division WS2 bacterium ADurb.Bin280</name>
    <dbReference type="NCBI Taxonomy" id="1852829"/>
    <lineage>
        <taxon>Bacteria</taxon>
        <taxon>candidate division WS2</taxon>
    </lineage>
</organism>
<dbReference type="AlphaFoldDB" id="A0A1V5SCC9"/>
<dbReference type="InterPro" id="IPR017911">
    <property type="entry name" value="MacB-like_ATP-bd"/>
</dbReference>
<feature type="domain" description="ABC transporter" evidence="5">
    <location>
        <begin position="10"/>
        <end position="235"/>
    </location>
</feature>
<evidence type="ECO:0000256" key="2">
    <source>
        <dbReference type="ARBA" id="ARBA00022448"/>
    </source>
</evidence>
<reference evidence="6" key="1">
    <citation type="submission" date="2017-02" db="EMBL/GenBank/DDBJ databases">
        <title>Delving into the versatile metabolic prowess of the omnipresent phylum Bacteroidetes.</title>
        <authorList>
            <person name="Nobu M.K."/>
            <person name="Mei R."/>
            <person name="Narihiro T."/>
            <person name="Kuroda K."/>
            <person name="Liu W.-T."/>
        </authorList>
    </citation>
    <scope>NUCLEOTIDE SEQUENCE</scope>
    <source>
        <strain evidence="6">ADurb.Bin280</strain>
    </source>
</reference>
<dbReference type="GO" id="GO:0005524">
    <property type="term" value="F:ATP binding"/>
    <property type="evidence" value="ECO:0007669"/>
    <property type="project" value="UniProtKB-KW"/>
</dbReference>
<dbReference type="InterPro" id="IPR003593">
    <property type="entry name" value="AAA+_ATPase"/>
</dbReference>
<evidence type="ECO:0000259" key="5">
    <source>
        <dbReference type="PROSITE" id="PS50893"/>
    </source>
</evidence>
<name>A0A1V5SCC9_9BACT</name>
<gene>
    <name evidence="6" type="ORF">BWY43_00594</name>
</gene>
<evidence type="ECO:0000313" key="6">
    <source>
        <dbReference type="EMBL" id="OQA52170.1"/>
    </source>
</evidence>
<proteinExistence type="inferred from homology"/>
<dbReference type="PROSITE" id="PS00211">
    <property type="entry name" value="ABC_TRANSPORTER_1"/>
    <property type="match status" value="1"/>
</dbReference>
<dbReference type="GO" id="GO:0022857">
    <property type="term" value="F:transmembrane transporter activity"/>
    <property type="evidence" value="ECO:0007669"/>
    <property type="project" value="UniProtKB-ARBA"/>
</dbReference>
<dbReference type="EMBL" id="MWBO01000042">
    <property type="protein sequence ID" value="OQA52170.1"/>
    <property type="molecule type" value="Genomic_DNA"/>
</dbReference>
<dbReference type="PANTHER" id="PTHR42798:SF7">
    <property type="entry name" value="ALPHA-D-RIBOSE 1-METHYLPHOSPHONATE 5-TRIPHOSPHATE SYNTHASE SUBUNIT PHNL"/>
    <property type="match status" value="1"/>
</dbReference>
<protein>
    <submittedName>
        <fullName evidence="6">Putative ABC transporter ATP-binding protein</fullName>
    </submittedName>
</protein>
<dbReference type="GO" id="GO:0016887">
    <property type="term" value="F:ATP hydrolysis activity"/>
    <property type="evidence" value="ECO:0007669"/>
    <property type="project" value="InterPro"/>
</dbReference>
<evidence type="ECO:0000256" key="1">
    <source>
        <dbReference type="ARBA" id="ARBA00005417"/>
    </source>
</evidence>
<keyword evidence="2" id="KW-0813">Transport</keyword>
<dbReference type="GO" id="GO:0098796">
    <property type="term" value="C:membrane protein complex"/>
    <property type="evidence" value="ECO:0007669"/>
    <property type="project" value="UniProtKB-ARBA"/>
</dbReference>
<dbReference type="FunFam" id="3.40.50.300:FF:000032">
    <property type="entry name" value="Export ABC transporter ATP-binding protein"/>
    <property type="match status" value="1"/>
</dbReference>
<keyword evidence="3" id="KW-0547">Nucleotide-binding</keyword>
<dbReference type="InterPro" id="IPR027417">
    <property type="entry name" value="P-loop_NTPase"/>
</dbReference>
<dbReference type="SMART" id="SM00382">
    <property type="entry name" value="AAA"/>
    <property type="match status" value="1"/>
</dbReference>